<evidence type="ECO:0000313" key="1">
    <source>
        <dbReference type="EMBL" id="KAK4357532.1"/>
    </source>
</evidence>
<accession>A0AAE1V6P6</accession>
<proteinExistence type="predicted"/>
<protein>
    <submittedName>
        <fullName evidence="1">Uncharacterized protein</fullName>
    </submittedName>
</protein>
<reference evidence="1" key="1">
    <citation type="submission" date="2023-12" db="EMBL/GenBank/DDBJ databases">
        <title>Genome assembly of Anisodus tanguticus.</title>
        <authorList>
            <person name="Wang Y.-J."/>
        </authorList>
    </citation>
    <scope>NUCLEOTIDE SEQUENCE</scope>
    <source>
        <strain evidence="1">KB-2021</strain>
        <tissue evidence="1">Leaf</tissue>
    </source>
</reference>
<name>A0AAE1V6P6_9SOLA</name>
<dbReference type="EMBL" id="JAVYJV010000012">
    <property type="protein sequence ID" value="KAK4357532.1"/>
    <property type="molecule type" value="Genomic_DNA"/>
</dbReference>
<evidence type="ECO:0000313" key="2">
    <source>
        <dbReference type="Proteomes" id="UP001291623"/>
    </source>
</evidence>
<organism evidence="1 2">
    <name type="scientific">Anisodus tanguticus</name>
    <dbReference type="NCBI Taxonomy" id="243964"/>
    <lineage>
        <taxon>Eukaryota</taxon>
        <taxon>Viridiplantae</taxon>
        <taxon>Streptophyta</taxon>
        <taxon>Embryophyta</taxon>
        <taxon>Tracheophyta</taxon>
        <taxon>Spermatophyta</taxon>
        <taxon>Magnoliopsida</taxon>
        <taxon>eudicotyledons</taxon>
        <taxon>Gunneridae</taxon>
        <taxon>Pentapetalae</taxon>
        <taxon>asterids</taxon>
        <taxon>lamiids</taxon>
        <taxon>Solanales</taxon>
        <taxon>Solanaceae</taxon>
        <taxon>Solanoideae</taxon>
        <taxon>Hyoscyameae</taxon>
        <taxon>Anisodus</taxon>
    </lineage>
</organism>
<dbReference type="AlphaFoldDB" id="A0AAE1V6P6"/>
<keyword evidence="2" id="KW-1185">Reference proteome</keyword>
<sequence length="165" mass="18999">MRMLTRLTYSIIMRRDVIKSIVRQVRAKVALSRAMSVPIDPKSFLHGLNQADDRRANDRQISLRNERDIGPQSKVFENAEMIYTGQFCLKDRVPSLDPANQSSSFNLLSQIWVLMVGLIFYRKLKKDLHFIDRLNGLVGHCWTTTESPITAAIQSTYNSQEQEKV</sequence>
<gene>
    <name evidence="1" type="ORF">RND71_023142</name>
</gene>
<comment type="caution">
    <text evidence="1">The sequence shown here is derived from an EMBL/GenBank/DDBJ whole genome shotgun (WGS) entry which is preliminary data.</text>
</comment>
<dbReference type="Proteomes" id="UP001291623">
    <property type="component" value="Unassembled WGS sequence"/>
</dbReference>